<accession>M3ADL9</accession>
<dbReference type="InterPro" id="IPR007475">
    <property type="entry name" value="UbiK"/>
</dbReference>
<feature type="region of interest" description="Disordered" evidence="1">
    <location>
        <begin position="91"/>
        <end position="115"/>
    </location>
</feature>
<sequence length="115" mass="12522">MLFQEAAMQSQKPFFDDLARVASGALGALSGLRAEMEAMMRQQFERFTSSLDLVPREEFEVVRAMAIKAREDNEAQAARINELEARLAALSAAPAPAPTRPKAAPKPKAPPKAVK</sequence>
<evidence type="ECO:0000313" key="3">
    <source>
        <dbReference type="Proteomes" id="UP000011744"/>
    </source>
</evidence>
<protein>
    <recommendedName>
        <fullName evidence="4">Accessory factor UbiK family protein</fullName>
    </recommendedName>
</protein>
<dbReference type="Pfam" id="PF04380">
    <property type="entry name" value="BMFP"/>
    <property type="match status" value="1"/>
</dbReference>
<dbReference type="EMBL" id="AONQ01000015">
    <property type="protein sequence ID" value="EME70579.1"/>
    <property type="molecule type" value="Genomic_DNA"/>
</dbReference>
<keyword evidence="3" id="KW-1185">Reference proteome</keyword>
<dbReference type="PATRIC" id="fig|1244869.3.peg.1500"/>
<proteinExistence type="predicted"/>
<comment type="caution">
    <text evidence="2">The sequence shown here is derived from an EMBL/GenBank/DDBJ whole genome shotgun (WGS) entry which is preliminary data.</text>
</comment>
<dbReference type="AlphaFoldDB" id="M3ADL9"/>
<evidence type="ECO:0000256" key="1">
    <source>
        <dbReference type="SAM" id="MobiDB-lite"/>
    </source>
</evidence>
<name>M3ADL9_9PROT</name>
<organism evidence="2 3">
    <name type="scientific">Paramagnetospirillum caucaseum</name>
    <dbReference type="NCBI Taxonomy" id="1244869"/>
    <lineage>
        <taxon>Bacteria</taxon>
        <taxon>Pseudomonadati</taxon>
        <taxon>Pseudomonadota</taxon>
        <taxon>Alphaproteobacteria</taxon>
        <taxon>Rhodospirillales</taxon>
        <taxon>Magnetospirillaceae</taxon>
        <taxon>Paramagnetospirillum</taxon>
    </lineage>
</organism>
<reference evidence="2 3" key="1">
    <citation type="journal article" date="2014" name="Genome Announc.">
        <title>Draft Genome Sequence of Magnetospirillum sp. Strain SO-1, a Freshwater Magnetotactic Bacterium Isolated from the Ol'khovka River, Russia.</title>
        <authorList>
            <person name="Grouzdev D.S."/>
            <person name="Dziuba M.V."/>
            <person name="Sukhacheva M.S."/>
            <person name="Mardanov A.V."/>
            <person name="Beletskiy A.V."/>
            <person name="Kuznetsov B.B."/>
            <person name="Skryabin K.G."/>
        </authorList>
    </citation>
    <scope>NUCLEOTIDE SEQUENCE [LARGE SCALE GENOMIC DNA]</scope>
    <source>
        <strain evidence="2 3">SO-1</strain>
    </source>
</reference>
<dbReference type="STRING" id="1244869.H261_07428"/>
<gene>
    <name evidence="2" type="ORF">H261_07428</name>
</gene>
<dbReference type="Proteomes" id="UP000011744">
    <property type="component" value="Unassembled WGS sequence"/>
</dbReference>
<evidence type="ECO:0008006" key="4">
    <source>
        <dbReference type="Google" id="ProtNLM"/>
    </source>
</evidence>
<dbReference type="eggNOG" id="COG2960">
    <property type="taxonomic scope" value="Bacteria"/>
</dbReference>
<evidence type="ECO:0000313" key="2">
    <source>
        <dbReference type="EMBL" id="EME70579.1"/>
    </source>
</evidence>